<feature type="region of interest" description="Disordered" evidence="3">
    <location>
        <begin position="21"/>
        <end position="52"/>
    </location>
</feature>
<evidence type="ECO:0000256" key="2">
    <source>
        <dbReference type="PIRSR" id="PIRSR637460-2"/>
    </source>
</evidence>
<evidence type="ECO:0000313" key="6">
    <source>
        <dbReference type="Proteomes" id="UP000473325"/>
    </source>
</evidence>
<gene>
    <name evidence="5" type="ORF">GRQ65_16585</name>
</gene>
<dbReference type="PANTHER" id="PTHR37981">
    <property type="entry name" value="LIPASE 2"/>
    <property type="match status" value="1"/>
</dbReference>
<dbReference type="PANTHER" id="PTHR37981:SF1">
    <property type="entry name" value="SGNH HYDROLASE-TYPE ESTERASE DOMAIN-CONTAINING PROTEIN"/>
    <property type="match status" value="1"/>
</dbReference>
<dbReference type="InterPro" id="IPR036514">
    <property type="entry name" value="SGNH_hydro_sf"/>
</dbReference>
<evidence type="ECO:0000313" key="5">
    <source>
        <dbReference type="EMBL" id="MXG91168.1"/>
    </source>
</evidence>
<keyword evidence="2" id="KW-1015">Disulfide bond</keyword>
<dbReference type="GO" id="GO:0004806">
    <property type="term" value="F:triacylglycerol lipase activity"/>
    <property type="evidence" value="ECO:0007669"/>
    <property type="project" value="TreeGrafter"/>
</dbReference>
<dbReference type="GO" id="GO:0019433">
    <property type="term" value="P:triglyceride catabolic process"/>
    <property type="evidence" value="ECO:0007669"/>
    <property type="project" value="TreeGrafter"/>
</dbReference>
<feature type="disulfide bond" evidence="2">
    <location>
        <begin position="203"/>
        <end position="251"/>
    </location>
</feature>
<comment type="caution">
    <text evidence="5">The sequence shown here is derived from an EMBL/GenBank/DDBJ whole genome shotgun (WGS) entry which is preliminary data.</text>
</comment>
<dbReference type="Proteomes" id="UP000473325">
    <property type="component" value="Unassembled WGS sequence"/>
</dbReference>
<evidence type="ECO:0000256" key="1">
    <source>
        <dbReference type="PIRSR" id="PIRSR637460-1"/>
    </source>
</evidence>
<dbReference type="CDD" id="cd01823">
    <property type="entry name" value="SEST_like"/>
    <property type="match status" value="1"/>
</dbReference>
<evidence type="ECO:0000259" key="4">
    <source>
        <dbReference type="Pfam" id="PF13472"/>
    </source>
</evidence>
<feature type="active site" evidence="1">
    <location>
        <position position="272"/>
    </location>
</feature>
<protein>
    <recommendedName>
        <fullName evidence="4">SGNH hydrolase-type esterase domain-containing protein</fullName>
    </recommendedName>
</protein>
<keyword evidence="6" id="KW-1185">Reference proteome</keyword>
<dbReference type="InterPro" id="IPR037460">
    <property type="entry name" value="SEST-like"/>
</dbReference>
<name>A0A6L7EZH3_9ACTN</name>
<sequence>MRGVLTSAALAGILALTGCGSTDPTRPAAAPAAPTTGPASTPATEPATEPPVRPLRYVALGDSYTSGAGLPGSAPRGCRRAARAYPAQVALAVGATYADASCSGARTVHVLQPQPHPGVRPNPPQLDRVRADTDVVSIGLGFNDGGFLRDLTLPGRDRSEAITHVPGIGRALTRVVARVRERAPEATIVLVGYPQLVPVSGTCRVSPWSGRSRRQAYAAFDALSRETAAVAATTGAVFVDVAAASAGHDVCAGSKAWVNGSQRRPGTAAAFHPFQRGQDAVARLVVAAVRTVVG</sequence>
<organism evidence="5 6">
    <name type="scientific">Nocardioides flavescens</name>
    <dbReference type="NCBI Taxonomy" id="2691959"/>
    <lineage>
        <taxon>Bacteria</taxon>
        <taxon>Bacillati</taxon>
        <taxon>Actinomycetota</taxon>
        <taxon>Actinomycetes</taxon>
        <taxon>Propionibacteriales</taxon>
        <taxon>Nocardioidaceae</taxon>
        <taxon>Nocardioides</taxon>
    </lineage>
</organism>
<feature type="disulfide bond" evidence="2">
    <location>
        <begin position="78"/>
        <end position="102"/>
    </location>
</feature>
<dbReference type="Gene3D" id="3.40.50.1110">
    <property type="entry name" value="SGNH hydrolase"/>
    <property type="match status" value="1"/>
</dbReference>
<dbReference type="RefSeq" id="WP_160879106.1">
    <property type="nucleotide sequence ID" value="NZ_WUEK01000011.1"/>
</dbReference>
<accession>A0A6L7EZH3</accession>
<reference evidence="5 6" key="1">
    <citation type="submission" date="2019-12" db="EMBL/GenBank/DDBJ databases">
        <authorList>
            <person name="Kun Z."/>
        </authorList>
    </citation>
    <scope>NUCLEOTIDE SEQUENCE [LARGE SCALE GENOMIC DNA]</scope>
    <source>
        <strain evidence="5 6">YIM 123512</strain>
    </source>
</reference>
<feature type="compositionally biased region" description="Low complexity" evidence="3">
    <location>
        <begin position="24"/>
        <end position="47"/>
    </location>
</feature>
<dbReference type="PROSITE" id="PS51257">
    <property type="entry name" value="PROKAR_LIPOPROTEIN"/>
    <property type="match status" value="1"/>
</dbReference>
<evidence type="ECO:0000256" key="3">
    <source>
        <dbReference type="SAM" id="MobiDB-lite"/>
    </source>
</evidence>
<dbReference type="SUPFAM" id="SSF52266">
    <property type="entry name" value="SGNH hydrolase"/>
    <property type="match status" value="1"/>
</dbReference>
<dbReference type="EMBL" id="WUEK01000011">
    <property type="protein sequence ID" value="MXG91168.1"/>
    <property type="molecule type" value="Genomic_DNA"/>
</dbReference>
<feature type="active site" description="Nucleophile" evidence="1">
    <location>
        <position position="63"/>
    </location>
</feature>
<dbReference type="AlphaFoldDB" id="A0A6L7EZH3"/>
<feature type="domain" description="SGNH hydrolase-type esterase" evidence="4">
    <location>
        <begin position="59"/>
        <end position="279"/>
    </location>
</feature>
<proteinExistence type="predicted"/>
<dbReference type="Pfam" id="PF13472">
    <property type="entry name" value="Lipase_GDSL_2"/>
    <property type="match status" value="1"/>
</dbReference>
<dbReference type="InterPro" id="IPR013830">
    <property type="entry name" value="SGNH_hydro"/>
</dbReference>